<dbReference type="EMBL" id="CACRXK020008583">
    <property type="protein sequence ID" value="CAB4015109.1"/>
    <property type="molecule type" value="Genomic_DNA"/>
</dbReference>
<comment type="caution">
    <text evidence="1">The sequence shown here is derived from an EMBL/GenBank/DDBJ whole genome shotgun (WGS) entry which is preliminary data.</text>
</comment>
<proteinExistence type="predicted"/>
<keyword evidence="2" id="KW-1185">Reference proteome</keyword>
<gene>
    <name evidence="1" type="ORF">PACLA_8A030499</name>
</gene>
<accession>A0A7D9IWN3</accession>
<sequence length="178" mass="19868">TLPRTFQAAGWHKDKDDIHSPLCDQTIEQTVNRSRKDLDKAQNKADEKAVKDVINITKLYSTIKKTNLQTFSSLGKEATNKGSKEQLVAMKNSNILFAKMLLIAKSRNLQLDDVFKYSLRPFPCSLATSEGDPVKTHKSKLVHAIEEEAPSLSVSDRPLEDSACIRVAMAILQTLTKL</sequence>
<dbReference type="PANTHER" id="PTHR46704">
    <property type="entry name" value="CXC DOMAIN-CONTAINING PROTEIN-RELATED"/>
    <property type="match status" value="1"/>
</dbReference>
<dbReference type="PANTHER" id="PTHR46704:SF9">
    <property type="entry name" value="BHLH DOMAIN-CONTAINING PROTEIN"/>
    <property type="match status" value="1"/>
</dbReference>
<evidence type="ECO:0000313" key="2">
    <source>
        <dbReference type="Proteomes" id="UP001152795"/>
    </source>
</evidence>
<evidence type="ECO:0000313" key="1">
    <source>
        <dbReference type="EMBL" id="CAB4015109.1"/>
    </source>
</evidence>
<name>A0A7D9IWN3_PARCT</name>
<dbReference type="AlphaFoldDB" id="A0A7D9IWN3"/>
<organism evidence="1 2">
    <name type="scientific">Paramuricea clavata</name>
    <name type="common">Red gorgonian</name>
    <name type="synonym">Violescent sea-whip</name>
    <dbReference type="NCBI Taxonomy" id="317549"/>
    <lineage>
        <taxon>Eukaryota</taxon>
        <taxon>Metazoa</taxon>
        <taxon>Cnidaria</taxon>
        <taxon>Anthozoa</taxon>
        <taxon>Octocorallia</taxon>
        <taxon>Malacalcyonacea</taxon>
        <taxon>Plexauridae</taxon>
        <taxon>Paramuricea</taxon>
    </lineage>
</organism>
<dbReference type="Proteomes" id="UP001152795">
    <property type="component" value="Unassembled WGS sequence"/>
</dbReference>
<feature type="non-terminal residue" evidence="1">
    <location>
        <position position="178"/>
    </location>
</feature>
<dbReference type="OrthoDB" id="5984884at2759"/>
<protein>
    <submittedName>
        <fullName evidence="1">Uncharacterized protein</fullName>
    </submittedName>
</protein>
<reference evidence="1" key="1">
    <citation type="submission" date="2020-04" db="EMBL/GenBank/DDBJ databases">
        <authorList>
            <person name="Alioto T."/>
            <person name="Alioto T."/>
            <person name="Gomez Garrido J."/>
        </authorList>
    </citation>
    <scope>NUCLEOTIDE SEQUENCE</scope>
    <source>
        <strain evidence="1">A484AB</strain>
    </source>
</reference>